<accession>A0A6C0KEC7</accession>
<organism evidence="2">
    <name type="scientific">viral metagenome</name>
    <dbReference type="NCBI Taxonomy" id="1070528"/>
    <lineage>
        <taxon>unclassified sequences</taxon>
        <taxon>metagenomes</taxon>
        <taxon>organismal metagenomes</taxon>
    </lineage>
</organism>
<protein>
    <submittedName>
        <fullName evidence="2">Uncharacterized protein</fullName>
    </submittedName>
</protein>
<feature type="region of interest" description="Disordered" evidence="1">
    <location>
        <begin position="1414"/>
        <end position="1434"/>
    </location>
</feature>
<reference evidence="2" key="1">
    <citation type="journal article" date="2020" name="Nature">
        <title>Giant virus diversity and host interactions through global metagenomics.</title>
        <authorList>
            <person name="Schulz F."/>
            <person name="Roux S."/>
            <person name="Paez-Espino D."/>
            <person name="Jungbluth S."/>
            <person name="Walsh D.A."/>
            <person name="Denef V.J."/>
            <person name="McMahon K.D."/>
            <person name="Konstantinidis K.T."/>
            <person name="Eloe-Fadrosh E.A."/>
            <person name="Kyrpides N.C."/>
            <person name="Woyke T."/>
        </authorList>
    </citation>
    <scope>NUCLEOTIDE SEQUENCE</scope>
    <source>
        <strain evidence="2">GVMAG-S-1102244-55</strain>
    </source>
</reference>
<sequence>MSISEPDKISNLWKKSREVNDIYKAERYNNPAQTPYKENVFNESIFSDLVPDELPGNLIQVGNQFKHPESCDYLDTLYFNNGVPSGDVPTSGPNAVPSSQIATLNCQDPVGQPLLVRGKKLTSVPHLTFYHKVELYPHPEADGTEPSNSDTSFPLPGYKTKTTWYLPDANDINLSALRDTINFKKGTRGDYTYKIWTGQPGSNQFFTQKEADTPYSFVFDNKNGYFYIYGKDDQSNWDIDATGPNHSIFVSLIRYEGSKGASGSGGSLNNGLDVSFNNVDISNNLNFVHNDTYSLETGILQSKKMLFPMPLTSQSHENSVIIATVSGADDEFLNATGYYTVEIHDANYEEYNTKIHFIAGIITKENTNANYIPPPADTPLVNNNSSSSNGGVINDVTTQNVAINPIEQQLSVQPEQVTIQPITLEPITINPIGGGVTPTIDSDDDDGGTSTVTVNQNTTPTNIEYTGFIKVLSCDRQYYNVGTNFGIEYIQLIKEINSNTCHICLKLDSLSTLPSNSQNSIVFNVRLYKNSLNIMNDFNKLQWTLVDARIFTQTELIQNFTFIKSLYIAGVPDNTLPPLYPNFPTESFNATTQYTVIDNSVNIERELYIKGDINMVKNNHINLVENNKIKSVVNDLYEYKIFDNNDLTSTNIPNGSWQTIATIEPQSAQSVLTDQRSAYAMFEIIDRSNAGTNYKFVDNLSFIVNFTSLSSGSAHANITLLSKNPTGNNSGDVGYIDQIRVLCGRHNSTSSGASNGGANIQIRRICNNTGVGNTDIRVSMYNNYKGLNTKQEMNPFVLTSVGQTMQSGSTRTATINIEDSSFGFASTDAFNNKVSFQTLDVTNLNATNIEMGGYLDMNGNELRGLNGLTINGNLDMNGYNILENQVITSGNSVSSLPRISQTTDIDILVDDEDDPVITIGSGTANGQTQQIYFNCGMEVNLDMNDIEIKNTDLISKIMDTHKEKTNRAYIQQFNFNTATLPTTTRSDNLQPPWEIGGSAGDGDWITIGVTGSFIKDANVGPPYIGDGANKWRVNSKGSIRANALFELIDRTSGHHHTIKFYAGFKFGKPSIRILNNNTYDKTRFGAIRIVYGAGTALGTYVKTTYTGCVLQFQLLESSSQTASSADIEMNVWQNTENNGWKISRESVIIKENNPRCYVPTSVAQEYMKYNPIPSPPPIYSGPNGDGNYIPVGGSPYQYNLTIDTSEDLVLGTNNIYKGEKIITDELNAKDGSSFVKLAKEGEGIQIYGDAGSLDGLLAQSSNNGTNKNVFTINPNANTHTTFEVKLKHGPSSNRVETSGLSVNQDNIKLKVPLNLSTTTADILSGTYGGQSEYGKFETLGSNIGVELAASNTIGKNIINASGSTLYGQLPVIRTREPYTSGGGAVDNNYVMISETCYNLVSRYGLTDMFMDGPATSDAQSNNRRRFHGNDNAPTGSNATNFYSVGLIQSFKGEDLNKDSTSYEAGEWETPFRGKGWFTGCAFGWPQKSSTAGPLQVRGNAKLRLIVNGKTVIEWTSSNANSVNGSERTYNFSNVVLDLPSEDWVYCGNELEQSSLSDYPNDNVYNSNLKFTTEGTSLIYFQMVFPGPKNSNNYIEFPDDDNMNGRSPGTDSSLIRMNAFFASYPKLK</sequence>
<evidence type="ECO:0000313" key="2">
    <source>
        <dbReference type="EMBL" id="QHU15117.1"/>
    </source>
</evidence>
<proteinExistence type="predicted"/>
<evidence type="ECO:0000256" key="1">
    <source>
        <dbReference type="SAM" id="MobiDB-lite"/>
    </source>
</evidence>
<name>A0A6C0KEC7_9ZZZZ</name>
<dbReference type="EMBL" id="MN740849">
    <property type="protein sequence ID" value="QHU15117.1"/>
    <property type="molecule type" value="Genomic_DNA"/>
</dbReference>